<keyword evidence="3" id="KW-1185">Reference proteome</keyword>
<dbReference type="OrthoDB" id="3645574at2759"/>
<name>G2RFR0_THETT</name>
<dbReference type="AlphaFoldDB" id="G2RFR0"/>
<evidence type="ECO:0000256" key="1">
    <source>
        <dbReference type="SAM" id="MobiDB-lite"/>
    </source>
</evidence>
<gene>
    <name evidence="2" type="ORF">THITE_2058730</name>
</gene>
<proteinExistence type="predicted"/>
<evidence type="ECO:0000313" key="2">
    <source>
        <dbReference type="EMBL" id="AEO71664.1"/>
    </source>
</evidence>
<dbReference type="RefSeq" id="XP_003658000.1">
    <property type="nucleotide sequence ID" value="XM_003657952.1"/>
</dbReference>
<dbReference type="KEGG" id="ttt:THITE_2058730"/>
<feature type="region of interest" description="Disordered" evidence="1">
    <location>
        <begin position="514"/>
        <end position="537"/>
    </location>
</feature>
<dbReference type="GeneID" id="11523260"/>
<feature type="compositionally biased region" description="Polar residues" evidence="1">
    <location>
        <begin position="521"/>
        <end position="537"/>
    </location>
</feature>
<evidence type="ECO:0000313" key="3">
    <source>
        <dbReference type="Proteomes" id="UP000008181"/>
    </source>
</evidence>
<dbReference type="PANTHER" id="PTHR21310">
    <property type="entry name" value="AMINOGLYCOSIDE PHOSPHOTRANSFERASE-RELATED-RELATED"/>
    <property type="match status" value="1"/>
</dbReference>
<protein>
    <submittedName>
        <fullName evidence="2">Uncharacterized protein</fullName>
    </submittedName>
</protein>
<dbReference type="HOGENOM" id="CLU_025005_3_1_1"/>
<dbReference type="eggNOG" id="ENOG502SII6">
    <property type="taxonomic scope" value="Eukaryota"/>
</dbReference>
<organism evidence="2 3">
    <name type="scientific">Thermothielavioides terrestris (strain ATCC 38088 / NRRL 8126)</name>
    <name type="common">Thielavia terrestris</name>
    <dbReference type="NCBI Taxonomy" id="578455"/>
    <lineage>
        <taxon>Eukaryota</taxon>
        <taxon>Fungi</taxon>
        <taxon>Dikarya</taxon>
        <taxon>Ascomycota</taxon>
        <taxon>Pezizomycotina</taxon>
        <taxon>Sordariomycetes</taxon>
        <taxon>Sordariomycetidae</taxon>
        <taxon>Sordariales</taxon>
        <taxon>Chaetomiaceae</taxon>
        <taxon>Thermothielavioides</taxon>
        <taxon>Thermothielavioides terrestris</taxon>
    </lineage>
</organism>
<dbReference type="InterPro" id="IPR011009">
    <property type="entry name" value="Kinase-like_dom_sf"/>
</dbReference>
<dbReference type="EMBL" id="CP003014">
    <property type="protein sequence ID" value="AEO71664.1"/>
    <property type="molecule type" value="Genomic_DNA"/>
</dbReference>
<dbReference type="PANTHER" id="PTHR21310:SF37">
    <property type="entry name" value="AMINOGLYCOSIDE PHOSPHOTRANSFERASE DOMAIN-CONTAINING PROTEIN"/>
    <property type="match status" value="1"/>
</dbReference>
<dbReference type="Proteomes" id="UP000008181">
    <property type="component" value="Chromosome 6"/>
</dbReference>
<accession>G2RFR0</accession>
<sequence length="537" mass="61912">MAGIVLRNQLRTLKSVAWEETDFLLAVQHQRDADDFRQRISGESDSIAAVVRHHLRLRADDSCVVLPPESWIQGGFNLCVLVDVQSRQSSRQSSRRFVFRCPLPHKLAEHRHPGTIDEKVACEVATYCWMQEHCADVRIPHLYAFGFADGSRFVHIQQRPWYVRIRHGLRKWIYRLLGYPLLSNYVRDTRTPAVNTAYMLLEHIGPETGKMLSTTWARHRLDPSRQDRLFRGLARVMLSLARLPQPHIGSFRFNASDGTVTLTNRPLTCTTMIFENSEMPRNIQPCQVYRSTDTFASDMLTLHDNYLLHYRHAVRNTKDAQERIAIRTLLRAVMHHFVPPDHRHGPFLLQLTDIHQSNIFVDDDWNVTCLLDLEWICALPAQMLAVPHWLTDCAVDDIVGAEYETFDQVRRKFLSAMDQEIKTSRLAHDVPITRTMQDSWSSKAVWFWLCIMSINGWLFVFEDHILPKFGASKDLVPELKQVSALWIEDIDAVVKNKVEDEAKYQEELCSLFASQGAPKDSPSTLAEDNQPPQAIPL</sequence>
<reference evidence="2 3" key="1">
    <citation type="journal article" date="2011" name="Nat. Biotechnol.">
        <title>Comparative genomic analysis of the thermophilic biomass-degrading fungi Myceliophthora thermophila and Thielavia terrestris.</title>
        <authorList>
            <person name="Berka R.M."/>
            <person name="Grigoriev I.V."/>
            <person name="Otillar R."/>
            <person name="Salamov A."/>
            <person name="Grimwood J."/>
            <person name="Reid I."/>
            <person name="Ishmael N."/>
            <person name="John T."/>
            <person name="Darmond C."/>
            <person name="Moisan M.-C."/>
            <person name="Henrissat B."/>
            <person name="Coutinho P.M."/>
            <person name="Lombard V."/>
            <person name="Natvig D.O."/>
            <person name="Lindquist E."/>
            <person name="Schmutz J."/>
            <person name="Lucas S."/>
            <person name="Harris P."/>
            <person name="Powlowski J."/>
            <person name="Bellemare A."/>
            <person name="Taylor D."/>
            <person name="Butler G."/>
            <person name="de Vries R.P."/>
            <person name="Allijn I.E."/>
            <person name="van den Brink J."/>
            <person name="Ushinsky S."/>
            <person name="Storms R."/>
            <person name="Powell A.J."/>
            <person name="Paulsen I.T."/>
            <person name="Elbourne L.D.H."/>
            <person name="Baker S.E."/>
            <person name="Magnuson J."/>
            <person name="LaBoissiere S."/>
            <person name="Clutterbuck A.J."/>
            <person name="Martinez D."/>
            <person name="Wogulis M."/>
            <person name="de Leon A.L."/>
            <person name="Rey M.W."/>
            <person name="Tsang A."/>
        </authorList>
    </citation>
    <scope>NUCLEOTIDE SEQUENCE [LARGE SCALE GENOMIC DNA]</scope>
    <source>
        <strain evidence="3">ATCC 38088 / NRRL 8126</strain>
    </source>
</reference>
<dbReference type="InterPro" id="IPR051678">
    <property type="entry name" value="AGP_Transferase"/>
</dbReference>
<dbReference type="SUPFAM" id="SSF56112">
    <property type="entry name" value="Protein kinase-like (PK-like)"/>
    <property type="match status" value="1"/>
</dbReference>